<proteinExistence type="predicted"/>
<sequence>MYARVFLVLGCLITILQVSHQAADPRLKQCSKKLVEHIEKLDFRQPPKCLDKGKLANVIEAVGIFKTFYDRLPLKCKTKAVLKNGKMCVEVLGKKLQERSDEMKGVIINAIMNMFGASRGCIVMAREKLNTLDQWVLEGCPDK</sequence>
<keyword evidence="3" id="KW-1185">Reference proteome</keyword>
<feature type="chain" id="PRO_5025062347" description="Secreted protein" evidence="1">
    <location>
        <begin position="22"/>
        <end position="143"/>
    </location>
</feature>
<evidence type="ECO:0000313" key="3">
    <source>
        <dbReference type="Proteomes" id="UP000410492"/>
    </source>
</evidence>
<name>A0A653DTC1_CALMS</name>
<dbReference type="OrthoDB" id="6763962at2759"/>
<protein>
    <recommendedName>
        <fullName evidence="4">Secreted protein</fullName>
    </recommendedName>
</protein>
<dbReference type="AlphaFoldDB" id="A0A653DTC1"/>
<dbReference type="Proteomes" id="UP000410492">
    <property type="component" value="Unassembled WGS sequence"/>
</dbReference>
<feature type="signal peptide" evidence="1">
    <location>
        <begin position="1"/>
        <end position="21"/>
    </location>
</feature>
<dbReference type="EMBL" id="CAACVG010014118">
    <property type="protein sequence ID" value="VEN62775.1"/>
    <property type="molecule type" value="Genomic_DNA"/>
</dbReference>
<gene>
    <name evidence="2" type="ORF">CALMAC_LOCUS19792</name>
</gene>
<keyword evidence="1" id="KW-0732">Signal</keyword>
<reference evidence="2 3" key="1">
    <citation type="submission" date="2019-01" db="EMBL/GenBank/DDBJ databases">
        <authorList>
            <person name="Sayadi A."/>
        </authorList>
    </citation>
    <scope>NUCLEOTIDE SEQUENCE [LARGE SCALE GENOMIC DNA]</scope>
</reference>
<evidence type="ECO:0008006" key="4">
    <source>
        <dbReference type="Google" id="ProtNLM"/>
    </source>
</evidence>
<evidence type="ECO:0000313" key="2">
    <source>
        <dbReference type="EMBL" id="VEN62775.1"/>
    </source>
</evidence>
<accession>A0A653DTC1</accession>
<organism evidence="2 3">
    <name type="scientific">Callosobruchus maculatus</name>
    <name type="common">Southern cowpea weevil</name>
    <name type="synonym">Pulse bruchid</name>
    <dbReference type="NCBI Taxonomy" id="64391"/>
    <lineage>
        <taxon>Eukaryota</taxon>
        <taxon>Metazoa</taxon>
        <taxon>Ecdysozoa</taxon>
        <taxon>Arthropoda</taxon>
        <taxon>Hexapoda</taxon>
        <taxon>Insecta</taxon>
        <taxon>Pterygota</taxon>
        <taxon>Neoptera</taxon>
        <taxon>Endopterygota</taxon>
        <taxon>Coleoptera</taxon>
        <taxon>Polyphaga</taxon>
        <taxon>Cucujiformia</taxon>
        <taxon>Chrysomeloidea</taxon>
        <taxon>Chrysomelidae</taxon>
        <taxon>Bruchinae</taxon>
        <taxon>Bruchini</taxon>
        <taxon>Callosobruchus</taxon>
    </lineage>
</organism>
<evidence type="ECO:0000256" key="1">
    <source>
        <dbReference type="SAM" id="SignalP"/>
    </source>
</evidence>